<feature type="region of interest" description="Disordered" evidence="1">
    <location>
        <begin position="141"/>
        <end position="204"/>
    </location>
</feature>
<proteinExistence type="predicted"/>
<feature type="compositionally biased region" description="Low complexity" evidence="1">
    <location>
        <begin position="47"/>
        <end position="57"/>
    </location>
</feature>
<evidence type="ECO:0000313" key="2">
    <source>
        <dbReference type="EMBL" id="KAF7485854.1"/>
    </source>
</evidence>
<accession>A0A834QY19</accession>
<comment type="caution">
    <text evidence="2">The sequence shown here is derived from an EMBL/GenBank/DDBJ whole genome shotgun (WGS) entry which is preliminary data.</text>
</comment>
<evidence type="ECO:0000256" key="1">
    <source>
        <dbReference type="SAM" id="MobiDB-lite"/>
    </source>
</evidence>
<sequence>MKVTRGRGVGSRQGSGRGGSGWGQPGRPREDAGSRSGARGGAGRGAGRVTRAAGVDAPLAHEAAPGGEGALRPVPRRRLARATCGFVLPRADPSPETQIVYPRGSAGWRVRVRPPEPHPCPPVTVDTAREAPVCPKPCSGTGSAVGVTHPSPIFSQPTEGPRGVSFQSLVEKGQTPGDLWEPIRDASGQSLPIQQPWPGWWGENSENVRSLSIREKEL</sequence>
<reference evidence="2" key="1">
    <citation type="submission" date="2020-08" db="EMBL/GenBank/DDBJ databases">
        <authorList>
            <person name="Shumante A."/>
            <person name="Zimin A.V."/>
            <person name="Puiu D."/>
            <person name="Salzberg S.L."/>
        </authorList>
    </citation>
    <scope>NUCLEOTIDE SEQUENCE</scope>
    <source>
        <strain evidence="2">WC2-LM</strain>
        <tissue evidence="2">Liver</tissue>
    </source>
</reference>
<protein>
    <submittedName>
        <fullName evidence="2">Uncharacterized protein</fullName>
    </submittedName>
</protein>
<dbReference type="AlphaFoldDB" id="A0A834QY19"/>
<feature type="region of interest" description="Disordered" evidence="1">
    <location>
        <begin position="1"/>
        <end position="77"/>
    </location>
</feature>
<feature type="compositionally biased region" description="Gly residues" evidence="1">
    <location>
        <begin position="7"/>
        <end position="24"/>
    </location>
</feature>
<name>A0A834QY19_MARMO</name>
<dbReference type="Proteomes" id="UP000662637">
    <property type="component" value="Unassembled WGS sequence"/>
</dbReference>
<dbReference type="EMBL" id="WJEC01000095">
    <property type="protein sequence ID" value="KAF7485854.1"/>
    <property type="molecule type" value="Genomic_DNA"/>
</dbReference>
<gene>
    <name evidence="2" type="ORF">GHT09_002393</name>
</gene>
<organism evidence="2 3">
    <name type="scientific">Marmota monax</name>
    <name type="common">Woodchuck</name>
    <dbReference type="NCBI Taxonomy" id="9995"/>
    <lineage>
        <taxon>Eukaryota</taxon>
        <taxon>Metazoa</taxon>
        <taxon>Chordata</taxon>
        <taxon>Craniata</taxon>
        <taxon>Vertebrata</taxon>
        <taxon>Euteleostomi</taxon>
        <taxon>Mammalia</taxon>
        <taxon>Eutheria</taxon>
        <taxon>Euarchontoglires</taxon>
        <taxon>Glires</taxon>
        <taxon>Rodentia</taxon>
        <taxon>Sciuromorpha</taxon>
        <taxon>Sciuridae</taxon>
        <taxon>Xerinae</taxon>
        <taxon>Marmotini</taxon>
        <taxon>Marmota</taxon>
    </lineage>
</organism>
<evidence type="ECO:0000313" key="3">
    <source>
        <dbReference type="Proteomes" id="UP000662637"/>
    </source>
</evidence>